<dbReference type="InterPro" id="IPR037523">
    <property type="entry name" value="VOC_core"/>
</dbReference>
<evidence type="ECO:0000259" key="7">
    <source>
        <dbReference type="PROSITE" id="PS51819"/>
    </source>
</evidence>
<dbReference type="CDD" id="cd07250">
    <property type="entry name" value="HPPD_C_like"/>
    <property type="match status" value="1"/>
</dbReference>
<dbReference type="PANTHER" id="PTHR11959:SF1">
    <property type="entry name" value="4-HYDROXYPHENYLPYRUVATE DIOXYGENASE"/>
    <property type="match status" value="1"/>
</dbReference>
<feature type="domain" description="VOC" evidence="7">
    <location>
        <begin position="5"/>
        <end position="125"/>
    </location>
</feature>
<keyword evidence="4 5" id="KW-0408">Iron</keyword>
<dbReference type="CDD" id="cd08342">
    <property type="entry name" value="HPPD_N_like"/>
    <property type="match status" value="1"/>
</dbReference>
<dbReference type="InterPro" id="IPR004360">
    <property type="entry name" value="Glyas_Fos-R_dOase_dom"/>
</dbReference>
<accession>A0A8T4IIK8</accession>
<evidence type="ECO:0000256" key="1">
    <source>
        <dbReference type="ARBA" id="ARBA00005877"/>
    </source>
</evidence>
<evidence type="ECO:0000256" key="5">
    <source>
        <dbReference type="PIRSR" id="PIRSR009283-1"/>
    </source>
</evidence>
<gene>
    <name evidence="8" type="ORF">KDA82_01630</name>
</gene>
<evidence type="ECO:0000256" key="2">
    <source>
        <dbReference type="ARBA" id="ARBA00022723"/>
    </source>
</evidence>
<dbReference type="EMBL" id="JAGSMN010000030">
    <property type="protein sequence ID" value="MBR7671758.1"/>
    <property type="molecule type" value="Genomic_DNA"/>
</dbReference>
<name>A0A8T4IIK8_9ACTN</name>
<dbReference type="Pfam" id="PF14696">
    <property type="entry name" value="Glyoxalase_5"/>
    <property type="match status" value="1"/>
</dbReference>
<feature type="domain" description="VOC" evidence="7">
    <location>
        <begin position="181"/>
        <end position="332"/>
    </location>
</feature>
<keyword evidence="2 5" id="KW-0479">Metal-binding</keyword>
<protein>
    <submittedName>
        <fullName evidence="8">VOC family protein</fullName>
    </submittedName>
</protein>
<dbReference type="PROSITE" id="PS51819">
    <property type="entry name" value="VOC"/>
    <property type="match status" value="2"/>
</dbReference>
<dbReference type="InterPro" id="IPR041736">
    <property type="entry name" value="4OHPhenylPyrv_dOase_N"/>
</dbReference>
<dbReference type="GO" id="GO:0003868">
    <property type="term" value="F:4-hydroxyphenylpyruvate dioxygenase activity"/>
    <property type="evidence" value="ECO:0007669"/>
    <property type="project" value="InterPro"/>
</dbReference>
<comment type="cofactor">
    <cofactor evidence="5">
        <name>Fe cation</name>
        <dbReference type="ChEBI" id="CHEBI:24875"/>
    </cofactor>
    <text evidence="5">Binds 1 Fe cation per subunit.</text>
</comment>
<dbReference type="Gene3D" id="3.10.180.10">
    <property type="entry name" value="2,3-Dihydroxybiphenyl 1,2-Dioxygenase, domain 1"/>
    <property type="match status" value="2"/>
</dbReference>
<dbReference type="InterPro" id="IPR005956">
    <property type="entry name" value="4OHPhenylPyrv_dOase"/>
</dbReference>
<evidence type="ECO:0000256" key="4">
    <source>
        <dbReference type="ARBA" id="ARBA00023004"/>
    </source>
</evidence>
<feature type="binding site" evidence="5">
    <location>
        <position position="184"/>
    </location>
    <ligand>
        <name>Fe cation</name>
        <dbReference type="ChEBI" id="CHEBI:24875"/>
    </ligand>
</feature>
<evidence type="ECO:0000256" key="3">
    <source>
        <dbReference type="ARBA" id="ARBA00022737"/>
    </source>
</evidence>
<comment type="similarity">
    <text evidence="1">Belongs to the 4HPPD family.</text>
</comment>
<reference evidence="8" key="1">
    <citation type="submission" date="2021-04" db="EMBL/GenBank/DDBJ databases">
        <title>Sequencing of actinobacteria type strains.</title>
        <authorList>
            <person name="Nguyen G.-S."/>
            <person name="Wentzel A."/>
        </authorList>
    </citation>
    <scope>NUCLEOTIDE SEQUENCE</scope>
    <source>
        <strain evidence="8">DSM 42095</strain>
    </source>
</reference>
<feature type="binding site" evidence="5">
    <location>
        <position position="343"/>
    </location>
    <ligand>
        <name>Fe cation</name>
        <dbReference type="ChEBI" id="CHEBI:24875"/>
    </ligand>
</feature>
<evidence type="ECO:0000313" key="9">
    <source>
        <dbReference type="Proteomes" id="UP000675554"/>
    </source>
</evidence>
<feature type="region of interest" description="Disordered" evidence="6">
    <location>
        <begin position="117"/>
        <end position="177"/>
    </location>
</feature>
<dbReference type="Proteomes" id="UP000675554">
    <property type="component" value="Unassembled WGS sequence"/>
</dbReference>
<proteinExistence type="inferred from homology"/>
<dbReference type="AlphaFoldDB" id="A0A8T4IIK8"/>
<dbReference type="GO" id="GO:0046872">
    <property type="term" value="F:metal ion binding"/>
    <property type="evidence" value="ECO:0007669"/>
    <property type="project" value="UniProtKB-KW"/>
</dbReference>
<dbReference type="PIRSF" id="PIRSF009283">
    <property type="entry name" value="HPP_dOase"/>
    <property type="match status" value="1"/>
</dbReference>
<dbReference type="InterPro" id="IPR041735">
    <property type="entry name" value="4OHPhenylPyrv_dOase_C"/>
</dbReference>
<keyword evidence="3" id="KW-0677">Repeat</keyword>
<evidence type="ECO:0000313" key="8">
    <source>
        <dbReference type="EMBL" id="MBR7671758.1"/>
    </source>
</evidence>
<feature type="binding site" evidence="5">
    <location>
        <position position="264"/>
    </location>
    <ligand>
        <name>Fe cation</name>
        <dbReference type="ChEBI" id="CHEBI:24875"/>
    </ligand>
</feature>
<dbReference type="PANTHER" id="PTHR11959">
    <property type="entry name" value="4-HYDROXYPHENYLPYRUVATE DIOXYGENASE"/>
    <property type="match status" value="1"/>
</dbReference>
<dbReference type="InterPro" id="IPR029068">
    <property type="entry name" value="Glyas_Bleomycin-R_OHBP_Dase"/>
</dbReference>
<dbReference type="GO" id="GO:0006572">
    <property type="term" value="P:L-tyrosine catabolic process"/>
    <property type="evidence" value="ECO:0007669"/>
    <property type="project" value="TreeGrafter"/>
</dbReference>
<organism evidence="8 9">
    <name type="scientific">Streptomyces daliensis</name>
    <dbReference type="NCBI Taxonomy" id="299421"/>
    <lineage>
        <taxon>Bacteria</taxon>
        <taxon>Bacillati</taxon>
        <taxon>Actinomycetota</taxon>
        <taxon>Actinomycetes</taxon>
        <taxon>Kitasatosporales</taxon>
        <taxon>Streptomycetaceae</taxon>
        <taxon>Streptomyces</taxon>
    </lineage>
</organism>
<keyword evidence="9" id="KW-1185">Reference proteome</keyword>
<comment type="caution">
    <text evidence="8">The sequence shown here is derived from an EMBL/GenBank/DDBJ whole genome shotgun (WGS) entry which is preliminary data.</text>
</comment>
<dbReference type="SUPFAM" id="SSF54593">
    <property type="entry name" value="Glyoxalase/Bleomycin resistance protein/Dihydroxybiphenyl dioxygenase"/>
    <property type="match status" value="1"/>
</dbReference>
<evidence type="ECO:0000256" key="6">
    <source>
        <dbReference type="SAM" id="MobiDB-lite"/>
    </source>
</evidence>
<feature type="compositionally biased region" description="Polar residues" evidence="6">
    <location>
        <begin position="138"/>
        <end position="151"/>
    </location>
</feature>
<sequence>MTVHDIAYVELYTSNKKSAVDYFVSSMGFSRVAEAVGVDHSSALLRQGTVQLAVTTGPATWRFLGEHGDGIADIALTCDDVEEAVRSAVAAGATVTGPGQSRMGLAQGNPAVSAFGGTTHTLLPRDHGPAAGPPPGRNWTTLPDASLQDTSLPDAAAPEAPGPEAPEQDAPSGPHTGRIQLLDHIAVCLEGATLDKYGDFYRDAFGMSCYSSEYVDVGAHAMDSVVMRSSSGRVTFTLVAPDPGKGTGQLDAFLERNGGPGVQHLAFLVEDIIPTVREYRDRGMEFLTVPDTYYDSLEKRLPGMRAEVGMLRSAQVLADRDEWGDLLQLFSRSPYERNTLFYELIQRRGSRGFGSSNIRALYEAVERDRLTAE</sequence>
<dbReference type="Pfam" id="PF00903">
    <property type="entry name" value="Glyoxalase"/>
    <property type="match status" value="1"/>
</dbReference>